<reference evidence="3" key="1">
    <citation type="submission" date="2021-10" db="EMBL/GenBank/DDBJ databases">
        <title>Tropical sea cucumber genome reveals ecological adaptation and Cuvierian tubules defense mechanism.</title>
        <authorList>
            <person name="Chen T."/>
        </authorList>
    </citation>
    <scope>NUCLEOTIDE SEQUENCE</scope>
    <source>
        <strain evidence="3">Nanhai2018</strain>
        <tissue evidence="3">Muscle</tissue>
    </source>
</reference>
<feature type="signal peptide" evidence="2">
    <location>
        <begin position="1"/>
        <end position="21"/>
    </location>
</feature>
<dbReference type="EMBL" id="JAIZAY010000016">
    <property type="protein sequence ID" value="KAJ8026720.1"/>
    <property type="molecule type" value="Genomic_DNA"/>
</dbReference>
<proteinExistence type="predicted"/>
<accession>A0A9Q1BHE9</accession>
<evidence type="ECO:0000313" key="4">
    <source>
        <dbReference type="Proteomes" id="UP001152320"/>
    </source>
</evidence>
<dbReference type="AlphaFoldDB" id="A0A9Q1BHE9"/>
<feature type="compositionally biased region" description="Pro residues" evidence="1">
    <location>
        <begin position="111"/>
        <end position="124"/>
    </location>
</feature>
<sequence length="184" mass="21217">MANLGILLLILLISRQPQLSSVQAKRVREILQKDLKKILQKIAETERMQNRRINRIEDIYLYSSAENDLESSYFDGDTHNNDEDVIIEPKTPVMTFPLPPPEPINPEKLPSHPPPSYYPWPRGPRPVSSLPMSNRSPRLDRQPPQVPSFPELPNWEELRPKMPHFLPGGIYSRQDVIKRGGNKN</sequence>
<gene>
    <name evidence="3" type="ORF">HOLleu_31637</name>
</gene>
<dbReference type="Proteomes" id="UP001152320">
    <property type="component" value="Chromosome 16"/>
</dbReference>
<comment type="caution">
    <text evidence="3">The sequence shown here is derived from an EMBL/GenBank/DDBJ whole genome shotgun (WGS) entry which is preliminary data.</text>
</comment>
<evidence type="ECO:0000256" key="2">
    <source>
        <dbReference type="SAM" id="SignalP"/>
    </source>
</evidence>
<organism evidence="3 4">
    <name type="scientific">Holothuria leucospilota</name>
    <name type="common">Black long sea cucumber</name>
    <name type="synonym">Mertensiothuria leucospilota</name>
    <dbReference type="NCBI Taxonomy" id="206669"/>
    <lineage>
        <taxon>Eukaryota</taxon>
        <taxon>Metazoa</taxon>
        <taxon>Echinodermata</taxon>
        <taxon>Eleutherozoa</taxon>
        <taxon>Echinozoa</taxon>
        <taxon>Holothuroidea</taxon>
        <taxon>Aspidochirotacea</taxon>
        <taxon>Aspidochirotida</taxon>
        <taxon>Holothuriidae</taxon>
        <taxon>Holothuria</taxon>
    </lineage>
</organism>
<keyword evidence="2" id="KW-0732">Signal</keyword>
<evidence type="ECO:0000313" key="3">
    <source>
        <dbReference type="EMBL" id="KAJ8026720.1"/>
    </source>
</evidence>
<feature type="chain" id="PRO_5040313977" evidence="2">
    <location>
        <begin position="22"/>
        <end position="184"/>
    </location>
</feature>
<name>A0A9Q1BHE9_HOLLE</name>
<evidence type="ECO:0000256" key="1">
    <source>
        <dbReference type="SAM" id="MobiDB-lite"/>
    </source>
</evidence>
<feature type="region of interest" description="Disordered" evidence="1">
    <location>
        <begin position="92"/>
        <end position="154"/>
    </location>
</feature>
<protein>
    <submittedName>
        <fullName evidence="3">Uncharacterized protein</fullName>
    </submittedName>
</protein>
<keyword evidence="4" id="KW-1185">Reference proteome</keyword>